<protein>
    <submittedName>
        <fullName evidence="6">Two-component system, OmpR family, response regulator BaeR</fullName>
    </submittedName>
</protein>
<accession>A0A1V1P4R2</accession>
<dbReference type="CDD" id="cd00383">
    <property type="entry name" value="trans_reg_C"/>
    <property type="match status" value="1"/>
</dbReference>
<dbReference type="PANTHER" id="PTHR48111:SF59">
    <property type="entry name" value="TRANSCRIPTIONAL REGULATORY PROTEIN BAER"/>
    <property type="match status" value="1"/>
</dbReference>
<evidence type="ECO:0000256" key="3">
    <source>
        <dbReference type="PROSITE-ProRule" id="PRU01091"/>
    </source>
</evidence>
<dbReference type="GO" id="GO:0000156">
    <property type="term" value="F:phosphorelay response regulator activity"/>
    <property type="evidence" value="ECO:0007669"/>
    <property type="project" value="TreeGrafter"/>
</dbReference>
<evidence type="ECO:0000259" key="4">
    <source>
        <dbReference type="PROSITE" id="PS50110"/>
    </source>
</evidence>
<evidence type="ECO:0000256" key="1">
    <source>
        <dbReference type="ARBA" id="ARBA00023125"/>
    </source>
</evidence>
<dbReference type="InterPro" id="IPR001867">
    <property type="entry name" value="OmpR/PhoB-type_DNA-bd"/>
</dbReference>
<dbReference type="Gene3D" id="6.10.250.690">
    <property type="match status" value="1"/>
</dbReference>
<feature type="modified residue" description="4-aspartylphosphate" evidence="2">
    <location>
        <position position="54"/>
    </location>
</feature>
<dbReference type="SUPFAM" id="SSF46894">
    <property type="entry name" value="C-terminal effector domain of the bipartite response regulators"/>
    <property type="match status" value="1"/>
</dbReference>
<dbReference type="Gene3D" id="1.10.10.10">
    <property type="entry name" value="Winged helix-like DNA-binding domain superfamily/Winged helix DNA-binding domain"/>
    <property type="match status" value="1"/>
</dbReference>
<dbReference type="GO" id="GO:0005829">
    <property type="term" value="C:cytosol"/>
    <property type="evidence" value="ECO:0007669"/>
    <property type="project" value="TreeGrafter"/>
</dbReference>
<sequence length="237" mass="27394">MGNQRILIVEDEPDIAGILSDYLKNDDFDTHWIINGDEVIPFLKKEKVDLVLLDILLPIKNGIEVCKEIRQFSNIPVIIISARGQENERILGLDIGADDYVCKPFSPKEVVARVKANLRRFNKQSISNDDFQTNTIHLDSINKQIKMNQTTIDLTTCELSILTQLFLRPGEIFSREQLIPHIDDESDCVSIERRIDFHIKNLRKKFEKYLNDRDMIKTVYGEGYKLKAKAGQIRLIH</sequence>
<dbReference type="InterPro" id="IPR036388">
    <property type="entry name" value="WH-like_DNA-bd_sf"/>
</dbReference>
<dbReference type="GO" id="GO:0000976">
    <property type="term" value="F:transcription cis-regulatory region binding"/>
    <property type="evidence" value="ECO:0007669"/>
    <property type="project" value="TreeGrafter"/>
</dbReference>
<dbReference type="Pfam" id="PF00072">
    <property type="entry name" value="Response_reg"/>
    <property type="match status" value="1"/>
</dbReference>
<keyword evidence="2" id="KW-0597">Phosphoprotein</keyword>
<dbReference type="Proteomes" id="UP000189670">
    <property type="component" value="Unassembled WGS sequence"/>
</dbReference>
<evidence type="ECO:0000256" key="2">
    <source>
        <dbReference type="PROSITE-ProRule" id="PRU00169"/>
    </source>
</evidence>
<dbReference type="PROSITE" id="PS51755">
    <property type="entry name" value="OMPR_PHOB"/>
    <property type="match status" value="1"/>
</dbReference>
<feature type="domain" description="Response regulatory" evidence="4">
    <location>
        <begin position="5"/>
        <end position="118"/>
    </location>
</feature>
<dbReference type="PANTHER" id="PTHR48111">
    <property type="entry name" value="REGULATOR OF RPOS"/>
    <property type="match status" value="1"/>
</dbReference>
<dbReference type="PROSITE" id="PS50110">
    <property type="entry name" value="RESPONSE_REGULATORY"/>
    <property type="match status" value="1"/>
</dbReference>
<evidence type="ECO:0000313" key="6">
    <source>
        <dbReference type="EMBL" id="ETR69746.1"/>
    </source>
</evidence>
<feature type="domain" description="OmpR/PhoB-type" evidence="5">
    <location>
        <begin position="123"/>
        <end position="228"/>
    </location>
</feature>
<dbReference type="GO" id="GO:0006355">
    <property type="term" value="P:regulation of DNA-templated transcription"/>
    <property type="evidence" value="ECO:0007669"/>
    <property type="project" value="InterPro"/>
</dbReference>
<organism evidence="6 7">
    <name type="scientific">Candidatus Magnetoglobus multicellularis str. Araruama</name>
    <dbReference type="NCBI Taxonomy" id="890399"/>
    <lineage>
        <taxon>Bacteria</taxon>
        <taxon>Pseudomonadati</taxon>
        <taxon>Thermodesulfobacteriota</taxon>
        <taxon>Desulfobacteria</taxon>
        <taxon>Desulfobacterales</taxon>
        <taxon>Desulfobacteraceae</taxon>
        <taxon>Candidatus Magnetoglobus</taxon>
    </lineage>
</organism>
<dbReference type="EMBL" id="ATBP01000570">
    <property type="protein sequence ID" value="ETR69746.1"/>
    <property type="molecule type" value="Genomic_DNA"/>
</dbReference>
<dbReference type="Pfam" id="PF00486">
    <property type="entry name" value="Trans_reg_C"/>
    <property type="match status" value="1"/>
</dbReference>
<name>A0A1V1P4R2_9BACT</name>
<proteinExistence type="predicted"/>
<evidence type="ECO:0000259" key="5">
    <source>
        <dbReference type="PROSITE" id="PS51755"/>
    </source>
</evidence>
<keyword evidence="1 3" id="KW-0238">DNA-binding</keyword>
<dbReference type="SUPFAM" id="SSF52172">
    <property type="entry name" value="CheY-like"/>
    <property type="match status" value="1"/>
</dbReference>
<dbReference type="InterPro" id="IPR016032">
    <property type="entry name" value="Sig_transdc_resp-reg_C-effctor"/>
</dbReference>
<comment type="caution">
    <text evidence="6">The sequence shown here is derived from an EMBL/GenBank/DDBJ whole genome shotgun (WGS) entry which is preliminary data.</text>
</comment>
<dbReference type="AlphaFoldDB" id="A0A1V1P4R2"/>
<gene>
    <name evidence="6" type="ORF">OMM_03725</name>
</gene>
<reference evidence="7" key="1">
    <citation type="submission" date="2012-11" db="EMBL/GenBank/DDBJ databases">
        <authorList>
            <person name="Lucero-Rivera Y.E."/>
            <person name="Tovar-Ramirez D."/>
        </authorList>
    </citation>
    <scope>NUCLEOTIDE SEQUENCE [LARGE SCALE GENOMIC DNA]</scope>
    <source>
        <strain evidence="7">Araruama</strain>
    </source>
</reference>
<feature type="DNA-binding region" description="OmpR/PhoB-type" evidence="3">
    <location>
        <begin position="123"/>
        <end position="228"/>
    </location>
</feature>
<dbReference type="InterPro" id="IPR001789">
    <property type="entry name" value="Sig_transdc_resp-reg_receiver"/>
</dbReference>
<dbReference type="GO" id="GO:0032993">
    <property type="term" value="C:protein-DNA complex"/>
    <property type="evidence" value="ECO:0007669"/>
    <property type="project" value="TreeGrafter"/>
</dbReference>
<dbReference type="Gene3D" id="3.40.50.2300">
    <property type="match status" value="1"/>
</dbReference>
<evidence type="ECO:0000313" key="7">
    <source>
        <dbReference type="Proteomes" id="UP000189670"/>
    </source>
</evidence>
<dbReference type="InterPro" id="IPR011006">
    <property type="entry name" value="CheY-like_superfamily"/>
</dbReference>
<dbReference type="InterPro" id="IPR039420">
    <property type="entry name" value="WalR-like"/>
</dbReference>
<dbReference type="SMART" id="SM00448">
    <property type="entry name" value="REC"/>
    <property type="match status" value="1"/>
</dbReference>
<dbReference type="SMART" id="SM00862">
    <property type="entry name" value="Trans_reg_C"/>
    <property type="match status" value="1"/>
</dbReference>